<accession>A0A7G9Z3M8</accession>
<proteinExistence type="predicted"/>
<dbReference type="EMBL" id="MT631596">
    <property type="protein sequence ID" value="QNO54862.1"/>
    <property type="molecule type" value="Genomic_DNA"/>
</dbReference>
<name>A0A7G9Z3M8_9EURY</name>
<evidence type="ECO:0008006" key="2">
    <source>
        <dbReference type="Google" id="ProtNLM"/>
    </source>
</evidence>
<protein>
    <recommendedName>
        <fullName evidence="2">Apea-like HEPN domain-containing protein</fullName>
    </recommendedName>
</protein>
<dbReference type="AlphaFoldDB" id="A0A7G9Z3M8"/>
<reference evidence="1" key="1">
    <citation type="submission" date="2020-06" db="EMBL/GenBank/DDBJ databases">
        <title>Unique genomic features of the anaerobic methanotrophic archaea.</title>
        <authorList>
            <person name="Chadwick G.L."/>
            <person name="Skennerton C.T."/>
            <person name="Laso-Perez R."/>
            <person name="Leu A.O."/>
            <person name="Speth D.R."/>
            <person name="Yu H."/>
            <person name="Morgan-Lang C."/>
            <person name="Hatzenpichler R."/>
            <person name="Goudeau D."/>
            <person name="Malmstrom R."/>
            <person name="Brazelton W.J."/>
            <person name="Woyke T."/>
            <person name="Hallam S.J."/>
            <person name="Tyson G.W."/>
            <person name="Wegener G."/>
            <person name="Boetius A."/>
            <person name="Orphan V."/>
        </authorList>
    </citation>
    <scope>NUCLEOTIDE SEQUENCE</scope>
</reference>
<gene>
    <name evidence="1" type="ORF">GHJHFCIO_00012</name>
</gene>
<organism evidence="1">
    <name type="scientific">Candidatus Methanophaga sp. ANME-1 ERB7</name>
    <dbReference type="NCBI Taxonomy" id="2759913"/>
    <lineage>
        <taxon>Archaea</taxon>
        <taxon>Methanobacteriati</taxon>
        <taxon>Methanobacteriota</taxon>
        <taxon>Stenosarchaea group</taxon>
        <taxon>Methanomicrobia</taxon>
        <taxon>Candidatus Methanophagales</taxon>
        <taxon>Candidatus Methanophagaceae</taxon>
        <taxon>Candidatus Methanophaga</taxon>
    </lineage>
</organism>
<sequence length="449" mass="53446">MKGPPTGTILQLIREAINCIDKQTPNFSRSGIANIEKYDACEDVILNYHRYKNKSVKEYFNDLKCSDEFVKNNILKPALNSLKHDNKVTADHFNQKISKYETKEVSRDDNKWYFIFPVNFRLESKNGIQKEFEICDNVVQLLNYRDFWESEFWSDDVKKQLKDSFHDNRNRHKYNWALTNGEGKDWLFALNHSVKILNRFLGVINLSYWINRAIGSVKWSRYPETRGYTEIVTPSYVLKYDTNKEFEGLFHFEVGCAVDEYVVFRNGTTNEYQNLIAFFEYLCRLDKESETYQVIFEALEIYNLALNKIGYDSGFLDLWTGLEKMTFRRREGRNDIPYNTIIKRLFGINLPEGIKIRLNDLLEKRHQLVHGGKYDIISRSDFNLLKWEYERVLRFLMEYNNKYKTIDEIELIFDNIGKTKEELEGEVRVINYLIEAKEKLPKNREDEKS</sequence>
<evidence type="ECO:0000313" key="1">
    <source>
        <dbReference type="EMBL" id="QNO54862.1"/>
    </source>
</evidence>